<dbReference type="Proteomes" id="UP000030694">
    <property type="component" value="Unassembled WGS sequence"/>
</dbReference>
<dbReference type="InterPro" id="IPR046341">
    <property type="entry name" value="SET_dom_sf"/>
</dbReference>
<dbReference type="CDD" id="cd20071">
    <property type="entry name" value="SET_SMYD"/>
    <property type="match status" value="1"/>
</dbReference>
<reference evidence="2 3" key="2">
    <citation type="submission" date="2013-02" db="EMBL/GenBank/DDBJ databases">
        <title>The Genome Sequence of Plasmodium falciparum CAMP/Malaysia.</title>
        <authorList>
            <consortium name="The Broad Institute Genome Sequencing Platform"/>
            <consortium name="The Broad Institute Genome Sequencing Center for Infectious Disease"/>
            <person name="Neafsey D."/>
            <person name="Cheeseman I."/>
            <person name="Volkman S."/>
            <person name="Adams J."/>
            <person name="Walker B."/>
            <person name="Young S.K."/>
            <person name="Zeng Q."/>
            <person name="Gargeya S."/>
            <person name="Fitzgerald M."/>
            <person name="Haas B."/>
            <person name="Abouelleil A."/>
            <person name="Alvarado L."/>
            <person name="Arachchi H.M."/>
            <person name="Berlin A.M."/>
            <person name="Chapman S.B."/>
            <person name="Dewar J."/>
            <person name="Goldberg J."/>
            <person name="Griggs A."/>
            <person name="Gujja S."/>
            <person name="Hansen M."/>
            <person name="Howarth C."/>
            <person name="Imamovic A."/>
            <person name="Larimer J."/>
            <person name="McCowan C."/>
            <person name="Murphy C."/>
            <person name="Neiman D."/>
            <person name="Pearson M."/>
            <person name="Priest M."/>
            <person name="Roberts A."/>
            <person name="Saif S."/>
            <person name="Shea T."/>
            <person name="Sisk P."/>
            <person name="Sykes S."/>
            <person name="Wortman J."/>
            <person name="Nusbaum C."/>
            <person name="Birren B."/>
        </authorList>
    </citation>
    <scope>NUCLEOTIDE SEQUENCE [LARGE SCALE GENOMIC DNA]</scope>
    <source>
        <strain evidence="2 3">CAMP/Malaysia</strain>
    </source>
</reference>
<evidence type="ECO:0000313" key="2">
    <source>
        <dbReference type="EMBL" id="ETW61881.1"/>
    </source>
</evidence>
<dbReference type="InterPro" id="IPR050869">
    <property type="entry name" value="H3K4_H4K5_MeTrfase"/>
</dbReference>
<evidence type="ECO:0000256" key="1">
    <source>
        <dbReference type="SAM" id="MobiDB-lite"/>
    </source>
</evidence>
<accession>A0A024XAU7</accession>
<dbReference type="EMBL" id="KI927510">
    <property type="protein sequence ID" value="ETW61881.1"/>
    <property type="molecule type" value="Genomic_DNA"/>
</dbReference>
<organism evidence="2 3">
    <name type="scientific">Plasmodium falciparum (isolate Camp / Malaysia)</name>
    <dbReference type="NCBI Taxonomy" id="5835"/>
    <lineage>
        <taxon>Eukaryota</taxon>
        <taxon>Sar</taxon>
        <taxon>Alveolata</taxon>
        <taxon>Apicomplexa</taxon>
        <taxon>Aconoidasida</taxon>
        <taxon>Haemosporida</taxon>
        <taxon>Plasmodiidae</taxon>
        <taxon>Plasmodium</taxon>
        <taxon>Plasmodium (Laverania)</taxon>
    </lineage>
</organism>
<dbReference type="SUPFAM" id="SSF82199">
    <property type="entry name" value="SET domain"/>
    <property type="match status" value="1"/>
</dbReference>
<reference evidence="2 3" key="1">
    <citation type="submission" date="2013-02" db="EMBL/GenBank/DDBJ databases">
        <title>The Genome Annotation of Plasmodium falciparum CAMP/Malaysia.</title>
        <authorList>
            <consortium name="The Broad Institute Genome Sequencing Platform"/>
            <consortium name="The Broad Institute Genome Sequencing Center for Infectious Disease"/>
            <person name="Neafsey D."/>
            <person name="Hoffman S."/>
            <person name="Volkman S."/>
            <person name="Rosenthal P."/>
            <person name="Walker B."/>
            <person name="Young S.K."/>
            <person name="Zeng Q."/>
            <person name="Gargeya S."/>
            <person name="Fitzgerald M."/>
            <person name="Haas B."/>
            <person name="Abouelleil A."/>
            <person name="Allen A.W."/>
            <person name="Alvarado L."/>
            <person name="Arachchi H.M."/>
            <person name="Berlin A.M."/>
            <person name="Chapman S.B."/>
            <person name="Gainer-Dewar J."/>
            <person name="Goldberg J."/>
            <person name="Griggs A."/>
            <person name="Gujja S."/>
            <person name="Hansen M."/>
            <person name="Howarth C."/>
            <person name="Imamovic A."/>
            <person name="Ireland A."/>
            <person name="Larimer J."/>
            <person name="McCowan C."/>
            <person name="Murphy C."/>
            <person name="Pearson M."/>
            <person name="Poon T.W."/>
            <person name="Priest M."/>
            <person name="Roberts A."/>
            <person name="Saif S."/>
            <person name="Shea T."/>
            <person name="Sisk P."/>
            <person name="Sykes S."/>
            <person name="Wortman J."/>
            <person name="Nusbaum C."/>
            <person name="Birren B."/>
        </authorList>
    </citation>
    <scope>NUCLEOTIDE SEQUENCE [LARGE SCALE GENOMIC DNA]</scope>
    <source>
        <strain evidence="2 3">CAMP/Malaysia</strain>
    </source>
</reference>
<name>A0A024XAU7_PLAFC</name>
<evidence type="ECO:0000313" key="3">
    <source>
        <dbReference type="Proteomes" id="UP000030694"/>
    </source>
</evidence>
<dbReference type="Gene3D" id="2.170.270.10">
    <property type="entry name" value="SET domain"/>
    <property type="match status" value="1"/>
</dbReference>
<protein>
    <recommendedName>
        <fullName evidence="4">SET domain protein</fullName>
    </recommendedName>
</protein>
<feature type="region of interest" description="Disordered" evidence="1">
    <location>
        <begin position="112"/>
        <end position="135"/>
    </location>
</feature>
<gene>
    <name evidence="2" type="ORF">PFMC_02349</name>
</gene>
<dbReference type="PANTHER" id="PTHR12197">
    <property type="entry name" value="HISTONE-LYSINE N-METHYLTRANSFERASE SMYD"/>
    <property type="match status" value="1"/>
</dbReference>
<proteinExistence type="predicted"/>
<sequence>MSKIRKKLLENKKEIGFCSCVIKVKEKKEIEENKDINGNKAKVWLEHFNDIISEDIKNMMNNKNRLKLHKSLNLINNLQLCNNRVGGKNINVLLNNPFGFDLNKIVNEKIKEKENQNNNNNFDDDKVNNSTELSRNNTKVSYDDYIWNNEMKRYMSLKESQSVYQFNGTNSKRNKTCFDVSNSNHHNRSMNDKMKILKSENLYINNNDDNNRYNISLRNVDVHNNLSISKKKEESTIFNNNNNIDDDEHTKKKETYLKISSNKKNNNKITYDFNHINQRNNYNYHDLYINEKEKKDRLNNEIFNESYDIKYKTIQQNYNNILIIQDKNNKKAKIVANKKVEVGQILFIEHELLETAILFDDLWETFNMLNEDQKKQIDYIIHLKYYKNEYDNVTNINNNEPVIKEDGYLKEKKNIPHRNDNNTNNDHHNKNNMTNQNAMVFKEFTNSNNNNNNNNNNNIYKESINNFRNDRFIDKLIQFEKFTDILKNSFISSSNKSKIKLFKHASFLNHSCFPNASYCFIDDKNICLLAMRTINMYDEITISLINELYTSIQYRNEKLNKIKNITCSCNRCLQIIDEERNILCAACKYSYVSKKINQNYMPTIMYQQKNFKQKDDKNENDMENQSHNNNLLKYNTLNGEEKNSINTTNYKNKEIFDENNLYKYSNTTNYNETHINEYEYNNISKNNLGKNNIVSEKIQGNITYPSDIAYTNLLNDSEDSKIHNADNINKSQNLLFGMKYKEISQNKLDHEKRLDEIYVEHHLPRNNKSLHNICNNNTFCLANENVYDFNKSKTELIIKNNIKKRTNKKDNIEDPNMFNSENALLSSTSLYNNKYNNDKNNRNNKYNNIKNYGCNNNNMGIEQTRCLTNNNINLNVLCNSHLPFSIKLKNNFLHILNVKNAEDEKIGYCKFVNNEEWICAICNNSISKYVMPLKSEYYFIIQYNAIKEKINTNNFELSILISNIEETLSYIISILGEKHWLYASFNYIIADICFSLYTMNSLNENYISTCFNAFYNFFYFIQIQCPQAIHTDLVPLVLKFFIICIYTGNYNTIYNLATSGFLELIKQKYGSWDVSYICLQRAFKMCYEHMHNRKIMDRTTILTLADMANNNILNMVH</sequence>
<dbReference type="OrthoDB" id="1028014at2759"/>
<dbReference type="PANTHER" id="PTHR12197:SF292">
    <property type="entry name" value="SET DOMAIN-CONTAINING PROTEIN"/>
    <property type="match status" value="1"/>
</dbReference>
<evidence type="ECO:0008006" key="4">
    <source>
        <dbReference type="Google" id="ProtNLM"/>
    </source>
</evidence>
<dbReference type="AlphaFoldDB" id="A0A024XAU7"/>
<dbReference type="OMA" id="PHSIHTD"/>